<feature type="domain" description="HTH tetR-type" evidence="3">
    <location>
        <begin position="18"/>
        <end position="78"/>
    </location>
</feature>
<dbReference type="AlphaFoldDB" id="A0A4R7TFZ6"/>
<dbReference type="InterPro" id="IPR009057">
    <property type="entry name" value="Homeodomain-like_sf"/>
</dbReference>
<feature type="DNA-binding region" description="H-T-H motif" evidence="2">
    <location>
        <begin position="41"/>
        <end position="60"/>
    </location>
</feature>
<evidence type="ECO:0000313" key="5">
    <source>
        <dbReference type="Proteomes" id="UP000295151"/>
    </source>
</evidence>
<dbReference type="PANTHER" id="PTHR30055">
    <property type="entry name" value="HTH-TYPE TRANSCRIPTIONAL REGULATOR RUTR"/>
    <property type="match status" value="1"/>
</dbReference>
<gene>
    <name evidence="4" type="ORF">EV138_4097</name>
</gene>
<dbReference type="Pfam" id="PF00440">
    <property type="entry name" value="TetR_N"/>
    <property type="match status" value="1"/>
</dbReference>
<dbReference type="InterPro" id="IPR001647">
    <property type="entry name" value="HTH_TetR"/>
</dbReference>
<name>A0A4R7TFZ6_9ACTN</name>
<comment type="caution">
    <text evidence="4">The sequence shown here is derived from an EMBL/GenBank/DDBJ whole genome shotgun (WGS) entry which is preliminary data.</text>
</comment>
<accession>A0A4R7TFZ6</accession>
<dbReference type="PROSITE" id="PS50977">
    <property type="entry name" value="HTH_TETR_2"/>
    <property type="match status" value="1"/>
</dbReference>
<evidence type="ECO:0000259" key="3">
    <source>
        <dbReference type="PROSITE" id="PS50977"/>
    </source>
</evidence>
<evidence type="ECO:0000256" key="2">
    <source>
        <dbReference type="PROSITE-ProRule" id="PRU00335"/>
    </source>
</evidence>
<evidence type="ECO:0000313" key="4">
    <source>
        <dbReference type="EMBL" id="TDU90506.1"/>
    </source>
</evidence>
<dbReference type="OrthoDB" id="6929199at2"/>
<dbReference type="Proteomes" id="UP000295151">
    <property type="component" value="Unassembled WGS sequence"/>
</dbReference>
<sequence length="187" mass="20516">MQVRGSTRRPDGRRERGRARRTELLIATLAVIERDGVAGVSHRAVAAEAGVSLASTTYHFASLDELLVAALTWAAEDLAAELQERVSELGARPADELARLIEHCLVYRRGRTLAEYELYLLAARRPALREAAAAWLEPLTQIARSFTSDPHKASLLVAALDGILLQALIGAREFDRADFHALLAVLR</sequence>
<dbReference type="Gene3D" id="1.10.357.10">
    <property type="entry name" value="Tetracycline Repressor, domain 2"/>
    <property type="match status" value="1"/>
</dbReference>
<reference evidence="4 5" key="1">
    <citation type="submission" date="2019-03" db="EMBL/GenBank/DDBJ databases">
        <title>Genomic Encyclopedia of Type Strains, Phase III (KMG-III): the genomes of soil and plant-associated and newly described type strains.</title>
        <authorList>
            <person name="Whitman W."/>
        </authorList>
    </citation>
    <scope>NUCLEOTIDE SEQUENCE [LARGE SCALE GENOMIC DNA]</scope>
    <source>
        <strain evidence="4 5">VKM Ac-2575</strain>
    </source>
</reference>
<dbReference type="GO" id="GO:0003700">
    <property type="term" value="F:DNA-binding transcription factor activity"/>
    <property type="evidence" value="ECO:0007669"/>
    <property type="project" value="TreeGrafter"/>
</dbReference>
<proteinExistence type="predicted"/>
<dbReference type="RefSeq" id="WP_133980413.1">
    <property type="nucleotide sequence ID" value="NZ_SOCE01000001.1"/>
</dbReference>
<keyword evidence="5" id="KW-1185">Reference proteome</keyword>
<keyword evidence="1 2" id="KW-0238">DNA-binding</keyword>
<dbReference type="InterPro" id="IPR041583">
    <property type="entry name" value="TetR_C_31"/>
</dbReference>
<dbReference type="SUPFAM" id="SSF46689">
    <property type="entry name" value="Homeodomain-like"/>
    <property type="match status" value="1"/>
</dbReference>
<dbReference type="InterPro" id="IPR050109">
    <property type="entry name" value="HTH-type_TetR-like_transc_reg"/>
</dbReference>
<dbReference type="GO" id="GO:0000976">
    <property type="term" value="F:transcription cis-regulatory region binding"/>
    <property type="evidence" value="ECO:0007669"/>
    <property type="project" value="TreeGrafter"/>
</dbReference>
<dbReference type="EMBL" id="SOCE01000001">
    <property type="protein sequence ID" value="TDU90506.1"/>
    <property type="molecule type" value="Genomic_DNA"/>
</dbReference>
<evidence type="ECO:0000256" key="1">
    <source>
        <dbReference type="ARBA" id="ARBA00023125"/>
    </source>
</evidence>
<protein>
    <submittedName>
        <fullName evidence="4">TetR family transcriptional regulator</fullName>
    </submittedName>
</protein>
<organism evidence="4 5">
    <name type="scientific">Kribbella voronezhensis</name>
    <dbReference type="NCBI Taxonomy" id="2512212"/>
    <lineage>
        <taxon>Bacteria</taxon>
        <taxon>Bacillati</taxon>
        <taxon>Actinomycetota</taxon>
        <taxon>Actinomycetes</taxon>
        <taxon>Propionibacteriales</taxon>
        <taxon>Kribbellaceae</taxon>
        <taxon>Kribbella</taxon>
    </lineage>
</organism>
<dbReference type="PANTHER" id="PTHR30055:SF231">
    <property type="entry name" value="TRANSCRIPTIONAL REGULATORY PROTEIN (PROBABLY DEOR-FAMILY)-RELATED"/>
    <property type="match status" value="1"/>
</dbReference>
<dbReference type="Pfam" id="PF17940">
    <property type="entry name" value="TetR_C_31"/>
    <property type="match status" value="1"/>
</dbReference>